<comment type="cofactor">
    <cofactor evidence="1">
        <name>Zn(2+)</name>
        <dbReference type="ChEBI" id="CHEBI:29105"/>
    </cofactor>
</comment>
<name>A0A7J4GRZ6_9ARCH</name>
<dbReference type="Pfam" id="PF07973">
    <property type="entry name" value="tRNA_SAD"/>
    <property type="match status" value="1"/>
</dbReference>
<evidence type="ECO:0000313" key="7">
    <source>
        <dbReference type="Proteomes" id="UP000585802"/>
    </source>
</evidence>
<dbReference type="Pfam" id="PF01411">
    <property type="entry name" value="tRNA-synt_2c"/>
    <property type="match status" value="1"/>
</dbReference>
<comment type="caution">
    <text evidence="6">The sequence shown here is derived from an EMBL/GenBank/DDBJ whole genome shotgun (WGS) entry which is preliminary data.</text>
</comment>
<dbReference type="Proteomes" id="UP000585802">
    <property type="component" value="Unassembled WGS sequence"/>
</dbReference>
<dbReference type="InterPro" id="IPR009000">
    <property type="entry name" value="Transl_B-barrel_sf"/>
</dbReference>
<keyword evidence="3" id="KW-0479">Metal-binding</keyword>
<dbReference type="InterPro" id="IPR012947">
    <property type="entry name" value="tRNA_SAD"/>
</dbReference>
<dbReference type="SMART" id="SM00863">
    <property type="entry name" value="tRNA_SAD"/>
    <property type="match status" value="1"/>
</dbReference>
<reference evidence="7" key="1">
    <citation type="journal article" date="2019" name="bioRxiv">
        <title>Genome diversification in globally distributed novel marine Proteobacteria is linked to environmental adaptation.</title>
        <authorList>
            <person name="Zhou Z."/>
            <person name="Tran P.Q."/>
            <person name="Kieft K."/>
            <person name="Anantharaman K."/>
        </authorList>
    </citation>
    <scope>NUCLEOTIDE SEQUENCE [LARGE SCALE GENOMIC DNA]</scope>
</reference>
<dbReference type="InterPro" id="IPR018165">
    <property type="entry name" value="Ala-tRNA-synth_IIc_core"/>
</dbReference>
<dbReference type="InterPro" id="IPR018163">
    <property type="entry name" value="Thr/Ala-tRNA-synth_IIc_edit"/>
</dbReference>
<evidence type="ECO:0000256" key="1">
    <source>
        <dbReference type="ARBA" id="ARBA00001947"/>
    </source>
</evidence>
<sequence length="242" mass="27162">MTVQYHMSSHEGTYKRKFVAEVTSVFPGIIELDQTAFYHLGGGQPADTGSLTWDDGEVKVFDVRKKNRIRHMVDGDLPEVGSTIAGSIDWDRRYLHMRMHTSQHLVSAVVSEKYGSDTVGNQIGGDKSRIDFKPLKLSDSEINMLQDDVNEYINKDLKIDINEADRSDLENNPEIRSSMSSGLWKMLPSSVKRLRVISIGDIDVCPCAGTHVRSLAEIGSVEFVKKDNKGAEKQRLTYILND</sequence>
<keyword evidence="4" id="KW-0862">Zinc</keyword>
<evidence type="ECO:0000256" key="2">
    <source>
        <dbReference type="ARBA" id="ARBA00004496"/>
    </source>
</evidence>
<dbReference type="GO" id="GO:0006419">
    <property type="term" value="P:alanyl-tRNA aminoacylation"/>
    <property type="evidence" value="ECO:0007669"/>
    <property type="project" value="InterPro"/>
</dbReference>
<dbReference type="PANTHER" id="PTHR43462:SF1">
    <property type="entry name" value="ALANYL-TRNA EDITING PROTEIN AARSD1"/>
    <property type="match status" value="1"/>
</dbReference>
<evidence type="ECO:0000259" key="5">
    <source>
        <dbReference type="PROSITE" id="PS50860"/>
    </source>
</evidence>
<dbReference type="GO" id="GO:0003676">
    <property type="term" value="F:nucleic acid binding"/>
    <property type="evidence" value="ECO:0007669"/>
    <property type="project" value="InterPro"/>
</dbReference>
<feature type="domain" description="Alanyl-transfer RNA synthetases family profile" evidence="5">
    <location>
        <begin position="1"/>
        <end position="242"/>
    </location>
</feature>
<dbReference type="GO" id="GO:0046872">
    <property type="term" value="F:metal ion binding"/>
    <property type="evidence" value="ECO:0007669"/>
    <property type="project" value="UniProtKB-KW"/>
</dbReference>
<dbReference type="PROSITE" id="PS50860">
    <property type="entry name" value="AA_TRNA_LIGASE_II_ALA"/>
    <property type="match status" value="1"/>
</dbReference>
<dbReference type="SUPFAM" id="SSF55186">
    <property type="entry name" value="ThrRS/AlaRS common domain"/>
    <property type="match status" value="1"/>
</dbReference>
<dbReference type="InterPro" id="IPR018164">
    <property type="entry name" value="Ala-tRNA-synth_IIc_N"/>
</dbReference>
<dbReference type="EMBL" id="DUCX01000044">
    <property type="protein sequence ID" value="HIF37395.1"/>
    <property type="molecule type" value="Genomic_DNA"/>
</dbReference>
<gene>
    <name evidence="6" type="ORF">EYQ70_03195</name>
</gene>
<proteinExistence type="predicted"/>
<protein>
    <submittedName>
        <fullName evidence="6">Alanyl-tRNA editing protein</fullName>
    </submittedName>
</protein>
<dbReference type="GO" id="GO:0005524">
    <property type="term" value="F:ATP binding"/>
    <property type="evidence" value="ECO:0007669"/>
    <property type="project" value="InterPro"/>
</dbReference>
<dbReference type="Gene3D" id="3.30.980.10">
    <property type="entry name" value="Threonyl-trna Synthetase, Chain A, domain 2"/>
    <property type="match status" value="1"/>
</dbReference>
<dbReference type="InterPro" id="IPR051335">
    <property type="entry name" value="Alanyl-tRNA_Editing_Enzymes"/>
</dbReference>
<dbReference type="PANTHER" id="PTHR43462">
    <property type="entry name" value="ALANYL-TRNA EDITING PROTEIN"/>
    <property type="match status" value="1"/>
</dbReference>
<dbReference type="Gene3D" id="2.40.30.130">
    <property type="match status" value="1"/>
</dbReference>
<evidence type="ECO:0000256" key="4">
    <source>
        <dbReference type="ARBA" id="ARBA00022833"/>
    </source>
</evidence>
<dbReference type="GO" id="GO:0004813">
    <property type="term" value="F:alanine-tRNA ligase activity"/>
    <property type="evidence" value="ECO:0007669"/>
    <property type="project" value="InterPro"/>
</dbReference>
<evidence type="ECO:0000256" key="3">
    <source>
        <dbReference type="ARBA" id="ARBA00022723"/>
    </source>
</evidence>
<dbReference type="GO" id="GO:0002161">
    <property type="term" value="F:aminoacyl-tRNA deacylase activity"/>
    <property type="evidence" value="ECO:0007669"/>
    <property type="project" value="UniProtKB-ARBA"/>
</dbReference>
<dbReference type="AlphaFoldDB" id="A0A7J4GRZ6"/>
<accession>A0A7J4GRZ6</accession>
<dbReference type="SUPFAM" id="SSF50447">
    <property type="entry name" value="Translation proteins"/>
    <property type="match status" value="1"/>
</dbReference>
<organism evidence="6 7">
    <name type="scientific">Marine Group III euryarchaeote</name>
    <dbReference type="NCBI Taxonomy" id="2173149"/>
    <lineage>
        <taxon>Archaea</taxon>
        <taxon>Methanobacteriati</taxon>
        <taxon>Thermoplasmatota</taxon>
        <taxon>Thermoplasmata</taxon>
        <taxon>Candidatus Thermoprofundales</taxon>
    </lineage>
</organism>
<evidence type="ECO:0000313" key="6">
    <source>
        <dbReference type="EMBL" id="HIF37395.1"/>
    </source>
</evidence>
<dbReference type="GO" id="GO:0005737">
    <property type="term" value="C:cytoplasm"/>
    <property type="evidence" value="ECO:0007669"/>
    <property type="project" value="UniProtKB-SubCell"/>
</dbReference>
<comment type="subcellular location">
    <subcellularLocation>
        <location evidence="2">Cytoplasm</location>
    </subcellularLocation>
</comment>